<name>A0AAU7VNI0_9FIRM</name>
<dbReference type="Pfam" id="PF05193">
    <property type="entry name" value="Peptidase_M16_C"/>
    <property type="match status" value="1"/>
</dbReference>
<dbReference type="GO" id="GO:0046872">
    <property type="term" value="F:metal ion binding"/>
    <property type="evidence" value="ECO:0007669"/>
    <property type="project" value="InterPro"/>
</dbReference>
<reference evidence="2" key="1">
    <citation type="journal article" date="2013" name="Extremophiles">
        <title>Proteinivorax tanatarense gen. nov., sp. nov., an anaerobic, haloalkaliphilic, proteolytic bacterium isolated from a decaying algal bloom, and proposal of Proteinivoraceae fam. nov.</title>
        <authorList>
            <person name="Kevbrin V."/>
            <person name="Boltyanskaya Y."/>
            <person name="Zhilina T."/>
            <person name="Kolganova T."/>
            <person name="Lavrentjeva E."/>
            <person name="Kuznetsov B."/>
        </authorList>
    </citation>
    <scope>NUCLEOTIDE SEQUENCE</scope>
    <source>
        <strain evidence="2">Z-910T</strain>
    </source>
</reference>
<dbReference type="SUPFAM" id="SSF63411">
    <property type="entry name" value="LuxS/MPP-like metallohydrolase"/>
    <property type="match status" value="2"/>
</dbReference>
<dbReference type="NCBIfam" id="NF047422">
    <property type="entry name" value="YfmF_fam"/>
    <property type="match status" value="1"/>
</dbReference>
<dbReference type="EMBL" id="CP158367">
    <property type="protein sequence ID" value="XBX75622.1"/>
    <property type="molecule type" value="Genomic_DNA"/>
</dbReference>
<dbReference type="InterPro" id="IPR011249">
    <property type="entry name" value="Metalloenz_LuxS/M16"/>
</dbReference>
<evidence type="ECO:0000259" key="1">
    <source>
        <dbReference type="Pfam" id="PF05193"/>
    </source>
</evidence>
<dbReference type="PANTHER" id="PTHR11851:SF186">
    <property type="entry name" value="INACTIVE METALLOPROTEASE YMFF-RELATED"/>
    <property type="match status" value="1"/>
</dbReference>
<dbReference type="AlphaFoldDB" id="A0AAU7VNI0"/>
<sequence>MNNKFKKTELAPGINLYLYPTDKYKTVSIRMFLYTNLDDETSKTALLPEIMKKGTDMYPTPRELSQELAKLYGTRMGAGVTKRGETLLMDFRMEMVSPRFLEDDSYVQKSLNIFKDIIFNPAIKDNKFNKTYVEIEKQNLKNRISSTVNDKQKYAFIKAIEHSCPEEPYRTSKYGSYDDLEKINENNLYEHYNRIINNNPIDFYVVGNFDEKSLKDKFLDTFKIEREKTDTVKKPINSKANSFNEIIEEMDIKQGRLVMVMKTPITMNHDRYPALLMYNGILGGFTHSKLFQNVREKASLAYYAGSNIETLKGMIFVFAGIDKQTYNETVEIIKKQVEEIKMGNISDKEIEYTLAGLENSLSETIDEVGGQIGLQVDGGLVGRKWTVEELLRELKSVSKEDIVNAANTIEMDTIFFLRPKED</sequence>
<feature type="domain" description="Peptidase M16 C-terminal" evidence="1">
    <location>
        <begin position="182"/>
        <end position="356"/>
    </location>
</feature>
<evidence type="ECO:0000313" key="2">
    <source>
        <dbReference type="EMBL" id="XBX75622.1"/>
    </source>
</evidence>
<proteinExistence type="predicted"/>
<accession>A0AAU7VNI0</accession>
<organism evidence="2">
    <name type="scientific">Proteinivorax tanatarense</name>
    <dbReference type="NCBI Taxonomy" id="1260629"/>
    <lineage>
        <taxon>Bacteria</taxon>
        <taxon>Bacillati</taxon>
        <taxon>Bacillota</taxon>
        <taxon>Clostridia</taxon>
        <taxon>Eubacteriales</taxon>
        <taxon>Proteinivoracaceae</taxon>
        <taxon>Proteinivorax</taxon>
    </lineage>
</organism>
<dbReference type="InterPro" id="IPR007863">
    <property type="entry name" value="Peptidase_M16_C"/>
</dbReference>
<protein>
    <submittedName>
        <fullName evidence="2">Pitrilysin family protein</fullName>
    </submittedName>
</protein>
<reference evidence="2" key="2">
    <citation type="submission" date="2024-06" db="EMBL/GenBank/DDBJ databases">
        <authorList>
            <person name="Petrova K.O."/>
            <person name="Toshchakov S.V."/>
            <person name="Boltjanskaja Y.V."/>
            <person name="Kevbrin V."/>
        </authorList>
    </citation>
    <scope>NUCLEOTIDE SEQUENCE</scope>
    <source>
        <strain evidence="2">Z-910T</strain>
    </source>
</reference>
<dbReference type="RefSeq" id="WP_350344365.1">
    <property type="nucleotide sequence ID" value="NZ_CP158367.1"/>
</dbReference>
<dbReference type="Gene3D" id="3.30.830.10">
    <property type="entry name" value="Metalloenzyme, LuxS/M16 peptidase-like"/>
    <property type="match status" value="2"/>
</dbReference>
<gene>
    <name evidence="2" type="ORF">PRVXT_000762</name>
</gene>
<dbReference type="InterPro" id="IPR050361">
    <property type="entry name" value="MPP/UQCRC_Complex"/>
</dbReference>
<dbReference type="PANTHER" id="PTHR11851">
    <property type="entry name" value="METALLOPROTEASE"/>
    <property type="match status" value="1"/>
</dbReference>